<evidence type="ECO:0000313" key="3">
    <source>
        <dbReference type="EMBL" id="TMM55584.1"/>
    </source>
</evidence>
<dbReference type="OrthoDB" id="9806864at2"/>
<dbReference type="GO" id="GO:0006950">
    <property type="term" value="P:response to stress"/>
    <property type="evidence" value="ECO:0007669"/>
    <property type="project" value="TreeGrafter"/>
</dbReference>
<evidence type="ECO:0000313" key="4">
    <source>
        <dbReference type="Proteomes" id="UP000309550"/>
    </source>
</evidence>
<reference evidence="3 4" key="1">
    <citation type="submission" date="2019-05" db="EMBL/GenBank/DDBJ databases">
        <title>Sulfitobacter sabulilitoris sp. nov., isolated from a marine sand.</title>
        <authorList>
            <person name="Yoon J.-H."/>
        </authorList>
    </citation>
    <scope>NUCLEOTIDE SEQUENCE [LARGE SCALE GENOMIC DNA]</scope>
    <source>
        <strain evidence="3 4">HSMS-29</strain>
    </source>
</reference>
<comment type="caution">
    <text evidence="3">The sequence shown here is derived from an EMBL/GenBank/DDBJ whole genome shotgun (WGS) entry which is preliminary data.</text>
</comment>
<sequence>MLCFDVYTLQQAFGRIYKPLLDPLGLTYPQYLVMVLLWQGHPVTVGQIGARLGLDSSTLTPVIKRLEKAGLVRRDRDAQDERRVLVTPTREGREMQRRAAAVPGCVAAATGMSEAHISALRDQIAGLRAALRAASDRAG</sequence>
<dbReference type="InterPro" id="IPR011991">
    <property type="entry name" value="ArsR-like_HTH"/>
</dbReference>
<dbReference type="AlphaFoldDB" id="A0A5S3PMD3"/>
<organism evidence="3 4">
    <name type="scientific">Sulfitobacter sabulilitoris</name>
    <dbReference type="NCBI Taxonomy" id="2562655"/>
    <lineage>
        <taxon>Bacteria</taxon>
        <taxon>Pseudomonadati</taxon>
        <taxon>Pseudomonadota</taxon>
        <taxon>Alphaproteobacteria</taxon>
        <taxon>Rhodobacterales</taxon>
        <taxon>Roseobacteraceae</taxon>
        <taxon>Sulfitobacter</taxon>
    </lineage>
</organism>
<dbReference type="PANTHER" id="PTHR33164">
    <property type="entry name" value="TRANSCRIPTIONAL REGULATOR, MARR FAMILY"/>
    <property type="match status" value="1"/>
</dbReference>
<keyword evidence="4" id="KW-1185">Reference proteome</keyword>
<dbReference type="InterPro" id="IPR000835">
    <property type="entry name" value="HTH_MarR-typ"/>
</dbReference>
<dbReference type="GO" id="GO:0005737">
    <property type="term" value="C:cytoplasm"/>
    <property type="evidence" value="ECO:0007669"/>
    <property type="project" value="UniProtKB-SubCell"/>
</dbReference>
<dbReference type="PANTHER" id="PTHR33164:SF5">
    <property type="entry name" value="ORGANIC HYDROPEROXIDE RESISTANCE TRANSCRIPTIONAL REGULATOR"/>
    <property type="match status" value="1"/>
</dbReference>
<dbReference type="Gene3D" id="1.10.10.10">
    <property type="entry name" value="Winged helix-like DNA-binding domain superfamily/Winged helix DNA-binding domain"/>
    <property type="match status" value="1"/>
</dbReference>
<dbReference type="SMART" id="SM00347">
    <property type="entry name" value="HTH_MARR"/>
    <property type="match status" value="1"/>
</dbReference>
<gene>
    <name evidence="3" type="ORF">FDT80_02245</name>
</gene>
<dbReference type="SUPFAM" id="SSF46785">
    <property type="entry name" value="Winged helix' DNA-binding domain"/>
    <property type="match status" value="1"/>
</dbReference>
<evidence type="ECO:0000256" key="1">
    <source>
        <dbReference type="ARBA" id="ARBA00004496"/>
    </source>
</evidence>
<proteinExistence type="predicted"/>
<dbReference type="InterPro" id="IPR036388">
    <property type="entry name" value="WH-like_DNA-bd_sf"/>
</dbReference>
<dbReference type="PROSITE" id="PS50995">
    <property type="entry name" value="HTH_MARR_2"/>
    <property type="match status" value="1"/>
</dbReference>
<name>A0A5S3PMD3_9RHOB</name>
<dbReference type="InterPro" id="IPR036390">
    <property type="entry name" value="WH_DNA-bd_sf"/>
</dbReference>
<dbReference type="Pfam" id="PF01047">
    <property type="entry name" value="MarR"/>
    <property type="match status" value="1"/>
</dbReference>
<protein>
    <submittedName>
        <fullName evidence="3">MarR family transcriptional regulator</fullName>
    </submittedName>
</protein>
<comment type="subcellular location">
    <subcellularLocation>
        <location evidence="1">Cytoplasm</location>
    </subcellularLocation>
</comment>
<dbReference type="EMBL" id="VANS01000001">
    <property type="protein sequence ID" value="TMM55584.1"/>
    <property type="molecule type" value="Genomic_DNA"/>
</dbReference>
<feature type="domain" description="HTH marR-type" evidence="2">
    <location>
        <begin position="1"/>
        <end position="129"/>
    </location>
</feature>
<dbReference type="Proteomes" id="UP000309550">
    <property type="component" value="Unassembled WGS sequence"/>
</dbReference>
<dbReference type="GO" id="GO:0003700">
    <property type="term" value="F:DNA-binding transcription factor activity"/>
    <property type="evidence" value="ECO:0007669"/>
    <property type="project" value="InterPro"/>
</dbReference>
<dbReference type="CDD" id="cd00090">
    <property type="entry name" value="HTH_ARSR"/>
    <property type="match status" value="1"/>
</dbReference>
<dbReference type="PRINTS" id="PR00598">
    <property type="entry name" value="HTHMARR"/>
</dbReference>
<accession>A0A5S3PMD3</accession>
<evidence type="ECO:0000259" key="2">
    <source>
        <dbReference type="PROSITE" id="PS50995"/>
    </source>
</evidence>
<dbReference type="InterPro" id="IPR039422">
    <property type="entry name" value="MarR/SlyA-like"/>
</dbReference>